<dbReference type="EMBL" id="CP000116">
    <property type="protein sequence ID" value="AAZ98429.1"/>
    <property type="molecule type" value="Genomic_DNA"/>
</dbReference>
<dbReference type="eggNOG" id="ENOG503310G">
    <property type="taxonomic scope" value="Bacteria"/>
</dbReference>
<dbReference type="InterPro" id="IPR036280">
    <property type="entry name" value="Multihaem_cyt_sf"/>
</dbReference>
<accession>Q3SG27</accession>
<evidence type="ECO:0000256" key="1">
    <source>
        <dbReference type="SAM" id="SignalP"/>
    </source>
</evidence>
<dbReference type="AlphaFoldDB" id="Q3SG27"/>
<evidence type="ECO:0000313" key="3">
    <source>
        <dbReference type="Proteomes" id="UP000008291"/>
    </source>
</evidence>
<reference evidence="2 3" key="1">
    <citation type="journal article" date="2006" name="J. Bacteriol.">
        <title>The genome sequence of the obligately chemolithoautotrophic, facultatively anaerobic bacterium Thiobacillus denitrificans.</title>
        <authorList>
            <person name="Beller H.R."/>
            <person name="Chain P.S."/>
            <person name="Letain T.E."/>
            <person name="Chakicherla A."/>
            <person name="Larimer F.W."/>
            <person name="Richardson P.M."/>
            <person name="Coleman M.A."/>
            <person name="Wood A.P."/>
            <person name="Kelly D.P."/>
        </authorList>
    </citation>
    <scope>NUCLEOTIDE SEQUENCE [LARGE SCALE GENOMIC DNA]</scope>
    <source>
        <strain evidence="2 3">ATCC 25259</strain>
    </source>
</reference>
<feature type="signal peptide" evidence="1">
    <location>
        <begin position="1"/>
        <end position="24"/>
    </location>
</feature>
<dbReference type="KEGG" id="tbd:Tbd_2476"/>
<evidence type="ECO:0000313" key="2">
    <source>
        <dbReference type="EMBL" id="AAZ98429.1"/>
    </source>
</evidence>
<feature type="chain" id="PRO_5004228773" evidence="1">
    <location>
        <begin position="25"/>
        <end position="167"/>
    </location>
</feature>
<name>Q3SG27_THIDA</name>
<dbReference type="STRING" id="292415.Tbd_2476"/>
<dbReference type="Proteomes" id="UP000008291">
    <property type="component" value="Chromosome"/>
</dbReference>
<sequence length="167" mass="17982">MTPKFKRLLALGAAVMTTAALAWAGSDAGSPTKVAGAPKPVITKAVKGEQCVEDTDIMRRDHMKFLNHHRDETVVEGIRTKKYSLKECINCHASEKTGSVAAAKDDFCVSCHSYAAVKIDCFECHSTKPQGSVAQHALNAETAHYRHKLAAQANSKVSAEEMAGIVQ</sequence>
<dbReference type="HOGENOM" id="CLU_130444_1_0_4"/>
<keyword evidence="1" id="KW-0732">Signal</keyword>
<protein>
    <submittedName>
        <fullName evidence="2">Uncharacterized protein</fullName>
    </submittedName>
</protein>
<dbReference type="RefSeq" id="WP_011312988.1">
    <property type="nucleotide sequence ID" value="NC_007404.1"/>
</dbReference>
<organism evidence="2 3">
    <name type="scientific">Thiobacillus denitrificans (strain ATCC 25259 / T1)</name>
    <dbReference type="NCBI Taxonomy" id="292415"/>
    <lineage>
        <taxon>Bacteria</taxon>
        <taxon>Pseudomonadati</taxon>
        <taxon>Pseudomonadota</taxon>
        <taxon>Betaproteobacteria</taxon>
        <taxon>Nitrosomonadales</taxon>
        <taxon>Thiobacillaceae</taxon>
        <taxon>Thiobacillus</taxon>
    </lineage>
</organism>
<keyword evidence="3" id="KW-1185">Reference proteome</keyword>
<gene>
    <name evidence="2" type="ordered locus">Tbd_2476</name>
</gene>
<dbReference type="OrthoDB" id="9790557at2"/>
<dbReference type="SUPFAM" id="SSF48695">
    <property type="entry name" value="Multiheme cytochromes"/>
    <property type="match status" value="1"/>
</dbReference>
<proteinExistence type="predicted"/>